<proteinExistence type="predicted"/>
<evidence type="ECO:0000313" key="1">
    <source>
        <dbReference type="EMBL" id="MDP4574671.1"/>
    </source>
</evidence>
<evidence type="ECO:0000313" key="2">
    <source>
        <dbReference type="Proteomes" id="UP001240639"/>
    </source>
</evidence>
<dbReference type="RefSeq" id="WP_305932050.1">
    <property type="nucleotide sequence ID" value="NZ_JAVAIM010000001.1"/>
</dbReference>
<accession>A0ABT9HND2</accession>
<comment type="caution">
    <text evidence="1">The sequence shown here is derived from an EMBL/GenBank/DDBJ whole genome shotgun (WGS) entry which is preliminary data.</text>
</comment>
<organism evidence="1 2">
    <name type="scientific">Qipengyuania profundimaris</name>
    <dbReference type="NCBI Taxonomy" id="3067652"/>
    <lineage>
        <taxon>Bacteria</taxon>
        <taxon>Pseudomonadati</taxon>
        <taxon>Pseudomonadota</taxon>
        <taxon>Alphaproteobacteria</taxon>
        <taxon>Sphingomonadales</taxon>
        <taxon>Erythrobacteraceae</taxon>
        <taxon>Qipengyuania</taxon>
    </lineage>
</organism>
<sequence>MRKVVIILALLAIGVGALVFYLNLDSWTEDRIVTELTTRGVPKPMADCMATRMVERLSPRQLAKLERLRPQDGEADVPVSIAELLERLRRVDDPEVVEVTGSAAAVCAFSI</sequence>
<reference evidence="1 2" key="1">
    <citation type="submission" date="2023-08" db="EMBL/GenBank/DDBJ databases">
        <title>genomic of G39.</title>
        <authorList>
            <person name="Wang Y."/>
        </authorList>
    </citation>
    <scope>NUCLEOTIDE SEQUENCE [LARGE SCALE GENOMIC DNA]</scope>
    <source>
        <strain evidence="1 2">G39</strain>
    </source>
</reference>
<name>A0ABT9HND2_9SPHN</name>
<protein>
    <submittedName>
        <fullName evidence="1">Uncharacterized protein</fullName>
    </submittedName>
</protein>
<dbReference type="EMBL" id="JAVAIM010000001">
    <property type="protein sequence ID" value="MDP4574671.1"/>
    <property type="molecule type" value="Genomic_DNA"/>
</dbReference>
<gene>
    <name evidence="1" type="ORF">Q9K02_05905</name>
</gene>
<dbReference type="Proteomes" id="UP001240639">
    <property type="component" value="Unassembled WGS sequence"/>
</dbReference>
<keyword evidence="2" id="KW-1185">Reference proteome</keyword>